<accession>A0A1M7MWL6</accession>
<dbReference type="STRING" id="946677.SAMN05444484_11520"/>
<dbReference type="EMBL" id="FRBT01000015">
    <property type="protein sequence ID" value="SHM95430.1"/>
    <property type="molecule type" value="Genomic_DNA"/>
</dbReference>
<evidence type="ECO:0000256" key="1">
    <source>
        <dbReference type="ARBA" id="ARBA00006484"/>
    </source>
</evidence>
<name>A0A1M7MWL6_9FLAO</name>
<protein>
    <submittedName>
        <fullName evidence="3">NAD(P)-dependent dehydrogenase, short-chain alcohol dehydrogenase family</fullName>
    </submittedName>
</protein>
<dbReference type="InterPro" id="IPR036291">
    <property type="entry name" value="NAD(P)-bd_dom_sf"/>
</dbReference>
<keyword evidence="4" id="KW-1185">Reference proteome</keyword>
<dbReference type="GO" id="GO:0016491">
    <property type="term" value="F:oxidoreductase activity"/>
    <property type="evidence" value="ECO:0007669"/>
    <property type="project" value="UniProtKB-KW"/>
</dbReference>
<dbReference type="Gene3D" id="3.40.50.720">
    <property type="entry name" value="NAD(P)-binding Rossmann-like Domain"/>
    <property type="match status" value="1"/>
</dbReference>
<dbReference type="RefSeq" id="WP_068845838.1">
    <property type="nucleotide sequence ID" value="NZ_FRBT01000015.1"/>
</dbReference>
<proteinExistence type="inferred from homology"/>
<dbReference type="OrthoDB" id="9803333at2"/>
<evidence type="ECO:0000313" key="3">
    <source>
        <dbReference type="EMBL" id="SHM95430.1"/>
    </source>
</evidence>
<keyword evidence="2" id="KW-0560">Oxidoreductase</keyword>
<evidence type="ECO:0000256" key="2">
    <source>
        <dbReference type="ARBA" id="ARBA00023002"/>
    </source>
</evidence>
<organism evidence="3 4">
    <name type="scientific">Flavobacterium chilense</name>
    <dbReference type="NCBI Taxonomy" id="946677"/>
    <lineage>
        <taxon>Bacteria</taxon>
        <taxon>Pseudomonadati</taxon>
        <taxon>Bacteroidota</taxon>
        <taxon>Flavobacteriia</taxon>
        <taxon>Flavobacteriales</taxon>
        <taxon>Flavobacteriaceae</taxon>
        <taxon>Flavobacterium</taxon>
    </lineage>
</organism>
<dbReference type="PRINTS" id="PR00080">
    <property type="entry name" value="SDRFAMILY"/>
</dbReference>
<comment type="similarity">
    <text evidence="1">Belongs to the short-chain dehydrogenases/reductases (SDR) family.</text>
</comment>
<dbReference type="SUPFAM" id="SSF51735">
    <property type="entry name" value="NAD(P)-binding Rossmann-fold domains"/>
    <property type="match status" value="1"/>
</dbReference>
<dbReference type="AlphaFoldDB" id="A0A1M7MWL6"/>
<dbReference type="PANTHER" id="PTHR43639:SF1">
    <property type="entry name" value="SHORT-CHAIN DEHYDROGENASE_REDUCTASE FAMILY PROTEIN"/>
    <property type="match status" value="1"/>
</dbReference>
<dbReference type="InterPro" id="IPR002347">
    <property type="entry name" value="SDR_fam"/>
</dbReference>
<sequence>MRKIAFITGAAKGLGKNIAIEFAAQGIDLILHYNRSVEEMKNLIEEISRYDVSVATVQADFTENHQLDHFFEEKIVPILNNRSGSKLDYLINNAGIYEFDNFNKLNTEFLDKMFSINFKAPLLLMKNCLKQMNDNGRIINILSTTVSRPYKKMIAYGASKAALQNASNALISDFGKRNITVNTIIPGVLALDNKKIGVSEKIINEMYIRNYAIKRTGTAEDVTGLILFLIKEGSGWITGENIEVSGGYVYE</sequence>
<gene>
    <name evidence="3" type="ORF">SAMN05444484_11520</name>
</gene>
<dbReference type="Proteomes" id="UP000184028">
    <property type="component" value="Unassembled WGS sequence"/>
</dbReference>
<evidence type="ECO:0000313" key="4">
    <source>
        <dbReference type="Proteomes" id="UP000184028"/>
    </source>
</evidence>
<dbReference type="PANTHER" id="PTHR43639">
    <property type="entry name" value="OXIDOREDUCTASE, SHORT-CHAIN DEHYDROGENASE/REDUCTASE FAMILY (AFU_ORTHOLOGUE AFUA_5G02870)"/>
    <property type="match status" value="1"/>
</dbReference>
<reference evidence="4" key="1">
    <citation type="submission" date="2016-11" db="EMBL/GenBank/DDBJ databases">
        <authorList>
            <person name="Varghese N."/>
            <person name="Submissions S."/>
        </authorList>
    </citation>
    <scope>NUCLEOTIDE SEQUENCE [LARGE SCALE GENOMIC DNA]</scope>
    <source>
        <strain evidence="4">DSM 24724</strain>
    </source>
</reference>
<dbReference type="CDD" id="cd05233">
    <property type="entry name" value="SDR_c"/>
    <property type="match status" value="1"/>
</dbReference>
<dbReference type="Pfam" id="PF13561">
    <property type="entry name" value="adh_short_C2"/>
    <property type="match status" value="1"/>
</dbReference>
<dbReference type="PRINTS" id="PR00081">
    <property type="entry name" value="GDHRDH"/>
</dbReference>